<dbReference type="AlphaFoldDB" id="A0A9W8LUB3"/>
<feature type="compositionally biased region" description="Basic and acidic residues" evidence="1">
    <location>
        <begin position="128"/>
        <end position="145"/>
    </location>
</feature>
<reference evidence="2" key="1">
    <citation type="submission" date="2022-07" db="EMBL/GenBank/DDBJ databases">
        <title>Phylogenomic reconstructions and comparative analyses of Kickxellomycotina fungi.</title>
        <authorList>
            <person name="Reynolds N.K."/>
            <person name="Stajich J.E."/>
            <person name="Barry K."/>
            <person name="Grigoriev I.V."/>
            <person name="Crous P."/>
            <person name="Smith M.E."/>
        </authorList>
    </citation>
    <scope>NUCLEOTIDE SEQUENCE</scope>
    <source>
        <strain evidence="2">NRRL 1565</strain>
    </source>
</reference>
<feature type="compositionally biased region" description="Basic and acidic residues" evidence="1">
    <location>
        <begin position="15"/>
        <end position="29"/>
    </location>
</feature>
<evidence type="ECO:0000313" key="2">
    <source>
        <dbReference type="EMBL" id="KAJ2803683.1"/>
    </source>
</evidence>
<name>A0A9W8LUB3_9FUNG</name>
<dbReference type="Proteomes" id="UP001140094">
    <property type="component" value="Unassembled WGS sequence"/>
</dbReference>
<feature type="compositionally biased region" description="Basic residues" evidence="1">
    <location>
        <begin position="1"/>
        <end position="12"/>
    </location>
</feature>
<dbReference type="InterPro" id="IPR026680">
    <property type="entry name" value="CCDC137"/>
</dbReference>
<dbReference type="GO" id="GO:0005634">
    <property type="term" value="C:nucleus"/>
    <property type="evidence" value="ECO:0007669"/>
    <property type="project" value="TreeGrafter"/>
</dbReference>
<evidence type="ECO:0000256" key="1">
    <source>
        <dbReference type="SAM" id="MobiDB-lite"/>
    </source>
</evidence>
<proteinExistence type="predicted"/>
<evidence type="ECO:0000313" key="3">
    <source>
        <dbReference type="Proteomes" id="UP001140094"/>
    </source>
</evidence>
<feature type="region of interest" description="Disordered" evidence="1">
    <location>
        <begin position="1"/>
        <end position="226"/>
    </location>
</feature>
<protein>
    <submittedName>
        <fullName evidence="2">Uncharacterized protein</fullName>
    </submittedName>
</protein>
<feature type="compositionally biased region" description="Basic and acidic residues" evidence="1">
    <location>
        <begin position="216"/>
        <end position="226"/>
    </location>
</feature>
<organism evidence="2 3">
    <name type="scientific">Coemansia guatemalensis</name>
    <dbReference type="NCBI Taxonomy" id="2761395"/>
    <lineage>
        <taxon>Eukaryota</taxon>
        <taxon>Fungi</taxon>
        <taxon>Fungi incertae sedis</taxon>
        <taxon>Zoopagomycota</taxon>
        <taxon>Kickxellomycotina</taxon>
        <taxon>Kickxellomycetes</taxon>
        <taxon>Kickxellales</taxon>
        <taxon>Kickxellaceae</taxon>
        <taxon>Coemansia</taxon>
    </lineage>
</organism>
<dbReference type="OrthoDB" id="5876637at2759"/>
<sequence>MGFKKPKTRKTNKNPLDDDKIERDLDPRKALSGGSKVSKRANKHQQGSDAPKAFQHIMRFMEMKQQHDESKQKLQQQQAKRKSAKPALKGEPQTITDDLNIMPGESISEFDRRVREKMYNNLRLVGTKYEEEDRLNSNPSRDDGGKATVSKRTERKRRNDVIRKQRRLAKKHKDDDDDETPNISSAPRFGEQAEAPPIFKALPKERFKKPVPLPNSREEKNEEKRREELALKNMIQRTARLSPLERLQAKRKANQQSDSAAEKRIAEAEREKAIRRYRMLRAARDSAKSSTPTMS</sequence>
<feature type="compositionally biased region" description="Basic and acidic residues" evidence="1">
    <location>
        <begin position="109"/>
        <end position="118"/>
    </location>
</feature>
<feature type="region of interest" description="Disordered" evidence="1">
    <location>
        <begin position="247"/>
        <end position="267"/>
    </location>
</feature>
<feature type="compositionally biased region" description="Basic and acidic residues" evidence="1">
    <location>
        <begin position="59"/>
        <end position="72"/>
    </location>
</feature>
<dbReference type="PANTHER" id="PTHR21838:SF2">
    <property type="entry name" value="COILED-COIL DOMAIN-CONTAINING PROTEIN 137"/>
    <property type="match status" value="1"/>
</dbReference>
<keyword evidence="3" id="KW-1185">Reference proteome</keyword>
<dbReference type="EMBL" id="JANBUO010000494">
    <property type="protein sequence ID" value="KAJ2803683.1"/>
    <property type="molecule type" value="Genomic_DNA"/>
</dbReference>
<gene>
    <name evidence="2" type="ORF">H4R20_002794</name>
</gene>
<dbReference type="PANTHER" id="PTHR21838">
    <property type="entry name" value="COILED-COIL DOMAIN-CONTAINING PROTEIN 137"/>
    <property type="match status" value="1"/>
</dbReference>
<comment type="caution">
    <text evidence="2">The sequence shown here is derived from an EMBL/GenBank/DDBJ whole genome shotgun (WGS) entry which is preliminary data.</text>
</comment>
<accession>A0A9W8LUB3</accession>